<dbReference type="RefSeq" id="WP_084054006.1">
    <property type="nucleotide sequence ID" value="NZ_FWWT01000022.1"/>
</dbReference>
<accession>A0A1W1VM35</accession>
<dbReference type="PIRSF" id="PIRSF019345">
    <property type="entry name" value="ScpB"/>
    <property type="match status" value="1"/>
</dbReference>
<evidence type="ECO:0000256" key="1">
    <source>
        <dbReference type="ARBA" id="ARBA00022490"/>
    </source>
</evidence>
<protein>
    <submittedName>
        <fullName evidence="5">Condensin subunit ScpB</fullName>
    </submittedName>
</protein>
<evidence type="ECO:0000313" key="5">
    <source>
        <dbReference type="EMBL" id="SMB94353.1"/>
    </source>
</evidence>
<dbReference type="SUPFAM" id="SSF46785">
    <property type="entry name" value="Winged helix' DNA-binding domain"/>
    <property type="match status" value="2"/>
</dbReference>
<gene>
    <name evidence="5" type="ORF">SAMN00017405_0188</name>
</gene>
<evidence type="ECO:0000256" key="3">
    <source>
        <dbReference type="ARBA" id="ARBA00022829"/>
    </source>
</evidence>
<dbReference type="InterPro" id="IPR036390">
    <property type="entry name" value="WH_DNA-bd_sf"/>
</dbReference>
<keyword evidence="2" id="KW-0132">Cell division</keyword>
<keyword evidence="3" id="KW-0159">Chromosome partition</keyword>
<dbReference type="NCBIfam" id="TIGR00281">
    <property type="entry name" value="SMC-Scp complex subunit ScpB"/>
    <property type="match status" value="1"/>
</dbReference>
<dbReference type="PANTHER" id="PTHR34298:SF2">
    <property type="entry name" value="SEGREGATION AND CONDENSATION PROTEIN B"/>
    <property type="match status" value="1"/>
</dbReference>
<evidence type="ECO:0000313" key="6">
    <source>
        <dbReference type="Proteomes" id="UP000192731"/>
    </source>
</evidence>
<dbReference type="GO" id="GO:0051301">
    <property type="term" value="P:cell division"/>
    <property type="evidence" value="ECO:0007669"/>
    <property type="project" value="UniProtKB-KW"/>
</dbReference>
<dbReference type="InterPro" id="IPR005234">
    <property type="entry name" value="ScpB_csome_segregation"/>
</dbReference>
<sequence>MLFFSEKIIAAIECVLFASNEPLKIEQICEIVKIKKHEAIAILEDMIAQYNHESHGFYLSKIAGGYQFITKPEYFNYVEKLYKPKLSTLSTQALETLSIIAYKQPVTKSEIEIIRGVKVDKTINTLMEKKLIKEDGRKDVIGKPILYSTTKDFLRYFGLETINQLPPLQDKSCND</sequence>
<evidence type="ECO:0000256" key="4">
    <source>
        <dbReference type="ARBA" id="ARBA00023306"/>
    </source>
</evidence>
<keyword evidence="4" id="KW-0131">Cell cycle</keyword>
<reference evidence="5 6" key="1">
    <citation type="submission" date="2017-04" db="EMBL/GenBank/DDBJ databases">
        <authorList>
            <person name="Afonso C.L."/>
            <person name="Miller P.J."/>
            <person name="Scott M.A."/>
            <person name="Spackman E."/>
            <person name="Goraichik I."/>
            <person name="Dimitrov K.M."/>
            <person name="Suarez D.L."/>
            <person name="Swayne D.E."/>
        </authorList>
    </citation>
    <scope>NUCLEOTIDE SEQUENCE [LARGE SCALE GENOMIC DNA]</scope>
    <source>
        <strain evidence="5 6">DSM 11270</strain>
    </source>
</reference>
<dbReference type="Gene3D" id="1.10.10.10">
    <property type="entry name" value="Winged helix-like DNA-binding domain superfamily/Winged helix DNA-binding domain"/>
    <property type="match status" value="2"/>
</dbReference>
<dbReference type="PANTHER" id="PTHR34298">
    <property type="entry name" value="SEGREGATION AND CONDENSATION PROTEIN B"/>
    <property type="match status" value="1"/>
</dbReference>
<proteinExistence type="predicted"/>
<organism evidence="5 6">
    <name type="scientific">Desulfonispora thiosulfatigenes DSM 11270</name>
    <dbReference type="NCBI Taxonomy" id="656914"/>
    <lineage>
        <taxon>Bacteria</taxon>
        <taxon>Bacillati</taxon>
        <taxon>Bacillota</taxon>
        <taxon>Clostridia</taxon>
        <taxon>Eubacteriales</taxon>
        <taxon>Peptococcaceae</taxon>
        <taxon>Desulfonispora</taxon>
    </lineage>
</organism>
<dbReference type="Pfam" id="PF04079">
    <property type="entry name" value="SMC_ScpB"/>
    <property type="match status" value="1"/>
</dbReference>
<dbReference type="OrthoDB" id="9806226at2"/>
<keyword evidence="1" id="KW-0963">Cytoplasm</keyword>
<dbReference type="AlphaFoldDB" id="A0A1W1VM35"/>
<keyword evidence="6" id="KW-1185">Reference proteome</keyword>
<dbReference type="EMBL" id="FWWT01000022">
    <property type="protein sequence ID" value="SMB94353.1"/>
    <property type="molecule type" value="Genomic_DNA"/>
</dbReference>
<evidence type="ECO:0000256" key="2">
    <source>
        <dbReference type="ARBA" id="ARBA00022618"/>
    </source>
</evidence>
<dbReference type="STRING" id="656914.SAMN00017405_0188"/>
<name>A0A1W1VM35_DESTI</name>
<dbReference type="Proteomes" id="UP000192731">
    <property type="component" value="Unassembled WGS sequence"/>
</dbReference>
<dbReference type="GO" id="GO:0051304">
    <property type="term" value="P:chromosome separation"/>
    <property type="evidence" value="ECO:0007669"/>
    <property type="project" value="InterPro"/>
</dbReference>
<dbReference type="InterPro" id="IPR036388">
    <property type="entry name" value="WH-like_DNA-bd_sf"/>
</dbReference>